<sequence length="83" mass="8782">MIRFPGLDPDGIVYKINLWSELTGGVPVVIGVPTRGDIDAEAVVEEVGAFARALSTRLGTDITSIIRHESVSSELPVTGPPPQ</sequence>
<accession>F2R0S9</accession>
<gene>
    <name evidence="1" type="ordered locus">SVEN_2160</name>
</gene>
<dbReference type="KEGG" id="sve:SVEN_2160"/>
<name>F2R0S9_STRVP</name>
<protein>
    <submittedName>
        <fullName evidence="1">Uncharacterized protein</fullName>
    </submittedName>
</protein>
<dbReference type="PATRIC" id="fig|953739.5.peg.4317"/>
<dbReference type="AlphaFoldDB" id="F2R0S9"/>
<dbReference type="HOGENOM" id="CLU_2541291_0_0_11"/>
<evidence type="ECO:0000313" key="1">
    <source>
        <dbReference type="EMBL" id="CCA55446.1"/>
    </source>
</evidence>
<keyword evidence="2" id="KW-1185">Reference proteome</keyword>
<dbReference type="EMBL" id="FR845719">
    <property type="protein sequence ID" value="CCA55446.1"/>
    <property type="molecule type" value="Genomic_DNA"/>
</dbReference>
<reference evidence="1 2" key="1">
    <citation type="journal article" date="2011" name="BMC Genomics">
        <title>Genome-wide analysis of the role of GlnR in Streptomyces venezuelae provides new insights into global nitrogen regulation in actinomycetes.</title>
        <authorList>
            <person name="Pullan S.T."/>
            <person name="Bibb M.J."/>
            <person name="Merrick M."/>
        </authorList>
    </citation>
    <scope>NUCLEOTIDE SEQUENCE [LARGE SCALE GENOMIC DNA]</scope>
    <source>
        <strain evidence="2">ATCC 10712 / CBS 650.69 / DSM 40230 / JCM 4526 / NBRC 13096 / PD 04745</strain>
    </source>
</reference>
<proteinExistence type="predicted"/>
<dbReference type="RefSeq" id="WP_015033364.1">
    <property type="nucleotide sequence ID" value="NC_018750.1"/>
</dbReference>
<dbReference type="STRING" id="953739.SVEN_2160"/>
<dbReference type="Proteomes" id="UP000006854">
    <property type="component" value="Chromosome"/>
</dbReference>
<organism evidence="1 2">
    <name type="scientific">Streptomyces venezuelae (strain ATCC 10712 / CBS 650.69 / DSM 40230 / JCM 4526 / NBRC 13096 / PD 04745)</name>
    <dbReference type="NCBI Taxonomy" id="953739"/>
    <lineage>
        <taxon>Bacteria</taxon>
        <taxon>Bacillati</taxon>
        <taxon>Actinomycetota</taxon>
        <taxon>Actinomycetes</taxon>
        <taxon>Kitasatosporales</taxon>
        <taxon>Streptomycetaceae</taxon>
        <taxon>Streptomyces</taxon>
    </lineage>
</organism>
<evidence type="ECO:0000313" key="2">
    <source>
        <dbReference type="Proteomes" id="UP000006854"/>
    </source>
</evidence>
<dbReference type="GeneID" id="51862728"/>